<dbReference type="PATRIC" id="fig|1107311.3.peg.714"/>
<dbReference type="Gene3D" id="1.20.120.450">
    <property type="entry name" value="dinb family like domain"/>
    <property type="match status" value="1"/>
</dbReference>
<dbReference type="EMBL" id="JRLZ01000010">
    <property type="protein sequence ID" value="KGO95336.1"/>
    <property type="molecule type" value="Genomic_DNA"/>
</dbReference>
<dbReference type="InterPro" id="IPR034660">
    <property type="entry name" value="DinB/YfiT-like"/>
</dbReference>
<dbReference type="NCBIfam" id="NF009807">
    <property type="entry name" value="PRK13291.1"/>
    <property type="match status" value="1"/>
</dbReference>
<sequence length="184" mass="21854">MNSIPKIEKLKFPIGRFACPEEITKDHLEIWKKTIREFPKELKNTTENLSATEKNWKYRPDGWSIKQVIHHLADSHINALIRLKLTLTEDTPVIRPYEEALWAELTDGDQDDLQSSLKIIEGVHERWSAILENLKENDWNRMYYHPQHQRLFSVKEGLGIYHWHCKHHLAHIEQAFSYKGAFNF</sequence>
<dbReference type="RefSeq" id="WP_023572769.1">
    <property type="nucleotide sequence ID" value="NZ_AVCS01000006.1"/>
</dbReference>
<feature type="domain" description="DinB-like" evidence="1">
    <location>
        <begin position="39"/>
        <end position="172"/>
    </location>
</feature>
<protein>
    <recommendedName>
        <fullName evidence="1">DinB-like domain-containing protein</fullName>
    </recommendedName>
</protein>
<dbReference type="Proteomes" id="UP000030149">
    <property type="component" value="Unassembled WGS sequence"/>
</dbReference>
<dbReference type="SUPFAM" id="SSF109854">
    <property type="entry name" value="DinB/YfiT-like putative metalloenzymes"/>
    <property type="match status" value="1"/>
</dbReference>
<dbReference type="STRING" id="1107311.Q767_11040"/>
<reference evidence="2 3" key="2">
    <citation type="journal article" date="2015" name="Stand. Genomic Sci.">
        <title>High quality draft genomic sequence of Flavobacterium enshiense DK69(T) and comparison among Flavobacterium genomes.</title>
        <authorList>
            <person name="Zeng Z."/>
            <person name="Chen C."/>
            <person name="Du H."/>
            <person name="Wang G."/>
            <person name="Li M."/>
        </authorList>
    </citation>
    <scope>NUCLEOTIDE SEQUENCE [LARGE SCALE GENOMIC DNA]</scope>
    <source>
        <strain evidence="2 3">DK69</strain>
    </source>
</reference>
<evidence type="ECO:0000313" key="2">
    <source>
        <dbReference type="EMBL" id="KGO95336.1"/>
    </source>
</evidence>
<dbReference type="AlphaFoldDB" id="V6SCF8"/>
<dbReference type="InterPro" id="IPR024775">
    <property type="entry name" value="DinB-like"/>
</dbReference>
<name>V6SCF8_9FLAO</name>
<dbReference type="OrthoDB" id="9796039at2"/>
<comment type="caution">
    <text evidence="2">The sequence shown here is derived from an EMBL/GenBank/DDBJ whole genome shotgun (WGS) entry which is preliminary data.</text>
</comment>
<keyword evidence="3" id="KW-1185">Reference proteome</keyword>
<dbReference type="eggNOG" id="COG2318">
    <property type="taxonomic scope" value="Bacteria"/>
</dbReference>
<evidence type="ECO:0000259" key="1">
    <source>
        <dbReference type="Pfam" id="PF12867"/>
    </source>
</evidence>
<accession>V6SCF8</accession>
<organism evidence="2 3">
    <name type="scientific">Flavobacterium enshiense DK69</name>
    <dbReference type="NCBI Taxonomy" id="1107311"/>
    <lineage>
        <taxon>Bacteria</taxon>
        <taxon>Pseudomonadati</taxon>
        <taxon>Bacteroidota</taxon>
        <taxon>Flavobacteriia</taxon>
        <taxon>Flavobacteriales</taxon>
        <taxon>Flavobacteriaceae</taxon>
        <taxon>Flavobacterium</taxon>
    </lineage>
</organism>
<gene>
    <name evidence="2" type="ORF">Q767_11040</name>
</gene>
<reference evidence="3" key="1">
    <citation type="submission" date="2013-09" db="EMBL/GenBank/DDBJ databases">
        <authorList>
            <person name="Zeng Z."/>
            <person name="Chen C."/>
        </authorList>
    </citation>
    <scope>NUCLEOTIDE SEQUENCE [LARGE SCALE GENOMIC DNA]</scope>
    <source>
        <strain evidence="3">DK69</strain>
    </source>
</reference>
<evidence type="ECO:0000313" key="3">
    <source>
        <dbReference type="Proteomes" id="UP000030149"/>
    </source>
</evidence>
<dbReference type="Pfam" id="PF12867">
    <property type="entry name" value="DinB_2"/>
    <property type="match status" value="1"/>
</dbReference>
<proteinExistence type="predicted"/>